<dbReference type="PANTHER" id="PTHR21780:SF0">
    <property type="entry name" value="TRANSMEMBRANE PROTEIN 209"/>
    <property type="match status" value="1"/>
</dbReference>
<dbReference type="PANTHER" id="PTHR21780">
    <property type="entry name" value="TRANSMEMBRANE PROTEIN 209"/>
    <property type="match status" value="1"/>
</dbReference>
<comment type="caution">
    <text evidence="3">The sequence shown here is derived from an EMBL/GenBank/DDBJ whole genome shotgun (WGS) entry which is preliminary data.</text>
</comment>
<organism evidence="3 4">
    <name type="scientific">Polyrhizophydium stewartii</name>
    <dbReference type="NCBI Taxonomy" id="2732419"/>
    <lineage>
        <taxon>Eukaryota</taxon>
        <taxon>Fungi</taxon>
        <taxon>Fungi incertae sedis</taxon>
        <taxon>Chytridiomycota</taxon>
        <taxon>Chytridiomycota incertae sedis</taxon>
        <taxon>Chytridiomycetes</taxon>
        <taxon>Rhizophydiales</taxon>
        <taxon>Rhizophydiales incertae sedis</taxon>
        <taxon>Polyrhizophydium</taxon>
    </lineage>
</organism>
<dbReference type="Pfam" id="PF09786">
    <property type="entry name" value="CytochromB561_N"/>
    <property type="match status" value="1"/>
</dbReference>
<evidence type="ECO:0000313" key="3">
    <source>
        <dbReference type="EMBL" id="KAL2916740.1"/>
    </source>
</evidence>
<protein>
    <submittedName>
        <fullName evidence="3">Uncharacterized protein</fullName>
    </submittedName>
</protein>
<proteinExistence type="predicted"/>
<keyword evidence="4" id="KW-1185">Reference proteome</keyword>
<feature type="compositionally biased region" description="Low complexity" evidence="1">
    <location>
        <begin position="452"/>
        <end position="470"/>
    </location>
</feature>
<dbReference type="EMBL" id="JADGIZ020000014">
    <property type="protein sequence ID" value="KAL2916740.1"/>
    <property type="molecule type" value="Genomic_DNA"/>
</dbReference>
<feature type="transmembrane region" description="Helical" evidence="2">
    <location>
        <begin position="20"/>
        <end position="39"/>
    </location>
</feature>
<evidence type="ECO:0000256" key="1">
    <source>
        <dbReference type="SAM" id="MobiDB-lite"/>
    </source>
</evidence>
<evidence type="ECO:0000256" key="2">
    <source>
        <dbReference type="SAM" id="Phobius"/>
    </source>
</evidence>
<accession>A0ABR4NB44</accession>
<name>A0ABR4NB44_9FUNG</name>
<dbReference type="Proteomes" id="UP001527925">
    <property type="component" value="Unassembled WGS sequence"/>
</dbReference>
<reference evidence="3 4" key="1">
    <citation type="submission" date="2023-09" db="EMBL/GenBank/DDBJ databases">
        <title>Pangenome analysis of Batrachochytrium dendrobatidis and related Chytrids.</title>
        <authorList>
            <person name="Yacoub M.N."/>
            <person name="Stajich J.E."/>
            <person name="James T.Y."/>
        </authorList>
    </citation>
    <scope>NUCLEOTIDE SEQUENCE [LARGE SCALE GENOMIC DNA]</scope>
    <source>
        <strain evidence="3 4">JEL0888</strain>
    </source>
</reference>
<keyword evidence="2" id="KW-0812">Transmembrane</keyword>
<keyword evidence="2" id="KW-1133">Transmembrane helix</keyword>
<sequence>MSGYPVNPLRWHPTLAGGSLLLVLVVLVLNILTIAFKFIESRGEAWSPVRASSPYRQAAMRTPSEDTLRNRAATTASPGMTATMSPLGRASAAKPFILRGSPMRKDLPMINDRAGLSRFLDDSERRLDQISASSATGRDSLSASLATAASAAPTITRFQPAVKPAANLVAKEVIEDGLVVRDPAKTLREWKAEPFIDEWAESTRKVATASGELLHIRSPLEQQNAANAAAAAAAAKKPAGFGLFGGPGQTSMFPAAAPAQPQPPAIPQTLQQLADGHASNATARSRVALERYLAVGKYTCREYILDRIKSLLLDFYPLDLFLTFPQLVMHLFCRYLDELTNTLEPHKISGFSDKHFLPVGAKPVAVAAVMIREQSRWPAHYQLVVDNTIWDVYPSRNNLFHVLSLFVYAIKCLSSGFIGLLSLGGRSTRLLDIVATGPLISRFETPRKRHGQPTTGAAPAGGAAGSDSAQPIPSVVFTPVTARR</sequence>
<feature type="region of interest" description="Disordered" evidence="1">
    <location>
        <begin position="444"/>
        <end position="473"/>
    </location>
</feature>
<dbReference type="InterPro" id="IPR019176">
    <property type="entry name" value="Cytochrome_B561-rel"/>
</dbReference>
<evidence type="ECO:0000313" key="4">
    <source>
        <dbReference type="Proteomes" id="UP001527925"/>
    </source>
</evidence>
<gene>
    <name evidence="3" type="ORF">HK105_203519</name>
</gene>
<keyword evidence="2" id="KW-0472">Membrane</keyword>